<dbReference type="Proteomes" id="UP000265618">
    <property type="component" value="Unassembled WGS sequence"/>
</dbReference>
<dbReference type="PANTHER" id="PTHR42806">
    <property type="entry name" value="GLYCINE CLEAVAGE SYSTEM P-PROTEIN"/>
    <property type="match status" value="1"/>
</dbReference>
<dbReference type="OrthoDB" id="6537869at2759"/>
<feature type="non-terminal residue" evidence="3">
    <location>
        <position position="1"/>
    </location>
</feature>
<sequence length="135" mass="14602">EQHIRREKATSNICTSASLCANAFAAHLAILGEDGLKHMAGMCHARAVQLKERLDLIAGVEVLNGAYFNELTVTLPVPATDAVTAMLNEGVMAGVPVSRLFPEREECRNMLLIATTELTSEEDIERLAAALEKLV</sequence>
<dbReference type="InterPro" id="IPR015424">
    <property type="entry name" value="PyrdxlP-dep_Trfase"/>
</dbReference>
<gene>
    <name evidence="3" type="ORF">KIPB_012941</name>
</gene>
<organism evidence="3 4">
    <name type="scientific">Kipferlia bialata</name>
    <dbReference type="NCBI Taxonomy" id="797122"/>
    <lineage>
        <taxon>Eukaryota</taxon>
        <taxon>Metamonada</taxon>
        <taxon>Carpediemonas-like organisms</taxon>
        <taxon>Kipferlia</taxon>
    </lineage>
</organism>
<dbReference type="AlphaFoldDB" id="A0A9K3GPS7"/>
<evidence type="ECO:0000256" key="1">
    <source>
        <dbReference type="ARBA" id="ARBA00023002"/>
    </source>
</evidence>
<dbReference type="InterPro" id="IPR023010">
    <property type="entry name" value="GcvPA"/>
</dbReference>
<dbReference type="PANTHER" id="PTHR42806:SF1">
    <property type="entry name" value="GLYCINE DEHYDROGENASE (DECARBOXYLATING)"/>
    <property type="match status" value="1"/>
</dbReference>
<dbReference type="InterPro" id="IPR015421">
    <property type="entry name" value="PyrdxlP-dep_Trfase_major"/>
</dbReference>
<accession>A0A9K3GPS7</accession>
<dbReference type="InterPro" id="IPR015422">
    <property type="entry name" value="PyrdxlP-dep_Trfase_small"/>
</dbReference>
<comment type="caution">
    <text evidence="3">The sequence shown here is derived from an EMBL/GenBank/DDBJ whole genome shotgun (WGS) entry which is preliminary data.</text>
</comment>
<dbReference type="SUPFAM" id="SSF53383">
    <property type="entry name" value="PLP-dependent transferases"/>
    <property type="match status" value="1"/>
</dbReference>
<evidence type="ECO:0000313" key="3">
    <source>
        <dbReference type="EMBL" id="GIQ90225.1"/>
    </source>
</evidence>
<proteinExistence type="predicted"/>
<dbReference type="InterPro" id="IPR049315">
    <property type="entry name" value="GDC-P_N"/>
</dbReference>
<dbReference type="GO" id="GO:0009116">
    <property type="term" value="P:nucleoside metabolic process"/>
    <property type="evidence" value="ECO:0007669"/>
    <property type="project" value="InterPro"/>
</dbReference>
<dbReference type="Gene3D" id="3.40.640.10">
    <property type="entry name" value="Type I PLP-dependent aspartate aminotransferase-like (Major domain)"/>
    <property type="match status" value="1"/>
</dbReference>
<name>A0A9K3GPS7_9EUKA</name>
<protein>
    <submittedName>
        <fullName evidence="3">Glycine cleavage system P protein</fullName>
    </submittedName>
</protein>
<keyword evidence="4" id="KW-1185">Reference proteome</keyword>
<dbReference type="Pfam" id="PF02347">
    <property type="entry name" value="GDC-P"/>
    <property type="match status" value="1"/>
</dbReference>
<keyword evidence="1" id="KW-0560">Oxidoreductase</keyword>
<dbReference type="Gene3D" id="3.90.1150.10">
    <property type="entry name" value="Aspartate Aminotransferase, domain 1"/>
    <property type="match status" value="1"/>
</dbReference>
<evidence type="ECO:0000259" key="2">
    <source>
        <dbReference type="Pfam" id="PF02347"/>
    </source>
</evidence>
<feature type="domain" description="Glycine cleavage system P-protein N-terminal" evidence="2">
    <location>
        <begin position="1"/>
        <end position="130"/>
    </location>
</feature>
<dbReference type="EMBL" id="BDIP01005923">
    <property type="protein sequence ID" value="GIQ90225.1"/>
    <property type="molecule type" value="Genomic_DNA"/>
</dbReference>
<dbReference type="GO" id="GO:0004375">
    <property type="term" value="F:glycine dehydrogenase (decarboxylating) activity"/>
    <property type="evidence" value="ECO:0007669"/>
    <property type="project" value="InterPro"/>
</dbReference>
<reference evidence="3 4" key="1">
    <citation type="journal article" date="2018" name="PLoS ONE">
        <title>The draft genome of Kipferlia bialata reveals reductive genome evolution in fornicate parasites.</title>
        <authorList>
            <person name="Tanifuji G."/>
            <person name="Takabayashi S."/>
            <person name="Kume K."/>
            <person name="Takagi M."/>
            <person name="Nakayama T."/>
            <person name="Kamikawa R."/>
            <person name="Inagaki Y."/>
            <person name="Hashimoto T."/>
        </authorList>
    </citation>
    <scope>NUCLEOTIDE SEQUENCE [LARGE SCALE GENOMIC DNA]</scope>
    <source>
        <strain evidence="3">NY0173</strain>
    </source>
</reference>
<evidence type="ECO:0000313" key="4">
    <source>
        <dbReference type="Proteomes" id="UP000265618"/>
    </source>
</evidence>